<dbReference type="SUPFAM" id="SSF52540">
    <property type="entry name" value="P-loop containing nucleoside triphosphate hydrolases"/>
    <property type="match status" value="1"/>
</dbReference>
<dbReference type="Pfam" id="PF00005">
    <property type="entry name" value="ABC_tran"/>
    <property type="match status" value="1"/>
</dbReference>
<accession>A0A4P2VM62</accession>
<dbReference type="Gene3D" id="3.40.50.300">
    <property type="entry name" value="P-loop containing nucleotide triphosphate hydrolases"/>
    <property type="match status" value="1"/>
</dbReference>
<dbReference type="SMART" id="SM00382">
    <property type="entry name" value="AAA"/>
    <property type="match status" value="1"/>
</dbReference>
<feature type="domain" description="ABC transporter" evidence="4">
    <location>
        <begin position="7"/>
        <end position="244"/>
    </location>
</feature>
<keyword evidence="1" id="KW-0813">Transport</keyword>
<dbReference type="InterPro" id="IPR027417">
    <property type="entry name" value="P-loop_NTPase"/>
</dbReference>
<dbReference type="PANTHER" id="PTHR43023">
    <property type="entry name" value="PROTEIN TRIGALACTOSYLDIACYLGLYCEROL 3, CHLOROPLASTIC"/>
    <property type="match status" value="1"/>
</dbReference>
<dbReference type="PROSITE" id="PS00211">
    <property type="entry name" value="ABC_TRANSPORTER_1"/>
    <property type="match status" value="1"/>
</dbReference>
<keyword evidence="6" id="KW-1185">Reference proteome</keyword>
<evidence type="ECO:0000313" key="6">
    <source>
        <dbReference type="Proteomes" id="UP000291236"/>
    </source>
</evidence>
<dbReference type="PROSITE" id="PS50893">
    <property type="entry name" value="ABC_TRANSPORTER_2"/>
    <property type="match status" value="1"/>
</dbReference>
<dbReference type="InterPro" id="IPR003593">
    <property type="entry name" value="AAA+_ATPase"/>
</dbReference>
<dbReference type="Proteomes" id="UP000291236">
    <property type="component" value="Chromosome"/>
</dbReference>
<evidence type="ECO:0000256" key="2">
    <source>
        <dbReference type="ARBA" id="ARBA00022741"/>
    </source>
</evidence>
<evidence type="ECO:0000313" key="5">
    <source>
        <dbReference type="EMBL" id="BBH54473.1"/>
    </source>
</evidence>
<keyword evidence="2" id="KW-0547">Nucleotide-binding</keyword>
<dbReference type="InterPro" id="IPR003439">
    <property type="entry name" value="ABC_transporter-like_ATP-bd"/>
</dbReference>
<dbReference type="GO" id="GO:0005524">
    <property type="term" value="F:ATP binding"/>
    <property type="evidence" value="ECO:0007669"/>
    <property type="project" value="UniProtKB-KW"/>
</dbReference>
<protein>
    <submittedName>
        <fullName evidence="5">ABC transporter ATP-binding protein</fullName>
    </submittedName>
</protein>
<dbReference type="KEGG" id="sbf:JCM31447_29440"/>
<sequence length="263" mass="29179">MQSTKIVTLNDINVSFIKNKPVLQNLDLEIFKGESLTILGPGGSGKSTLLKIILGIIEPQSGTLNVFGKNINSLLHKERSEILKKIGIAFQQGALFDFMTVSENIDFAMENMTQFTQKEREERIPNFLAQVNLTHAADKLPSELSGGMRRRVGFIRALITNPELALLDEPTAGLDPVTTTIVIDIIHRIGRQIGTTMVCVTSNIDVAFRFAKKVAILKDGKIIGVGTKADLLNLNNEWITNFLTIRENKFHTDEEIDMNESSV</sequence>
<evidence type="ECO:0000256" key="1">
    <source>
        <dbReference type="ARBA" id="ARBA00022448"/>
    </source>
</evidence>
<gene>
    <name evidence="5" type="ORF">JCM31447_29440</name>
</gene>
<dbReference type="PANTHER" id="PTHR43023:SF3">
    <property type="entry name" value="PROTEIN TRIGALACTOSYLDIACYLGLYCEROL 3, CHLOROPLASTIC"/>
    <property type="match status" value="1"/>
</dbReference>
<keyword evidence="3 5" id="KW-0067">ATP-binding</keyword>
<evidence type="ECO:0000259" key="4">
    <source>
        <dbReference type="PROSITE" id="PS50893"/>
    </source>
</evidence>
<dbReference type="GO" id="GO:0016887">
    <property type="term" value="F:ATP hydrolysis activity"/>
    <property type="evidence" value="ECO:0007669"/>
    <property type="project" value="InterPro"/>
</dbReference>
<name>A0A4P2VM62_FLUSA</name>
<dbReference type="EMBL" id="AP019368">
    <property type="protein sequence ID" value="BBH54473.1"/>
    <property type="molecule type" value="Genomic_DNA"/>
</dbReference>
<proteinExistence type="predicted"/>
<evidence type="ECO:0000256" key="3">
    <source>
        <dbReference type="ARBA" id="ARBA00022840"/>
    </source>
</evidence>
<organism evidence="5 6">
    <name type="scientific">Fluviispira sanaruensis</name>
    <dbReference type="NCBI Taxonomy" id="2493639"/>
    <lineage>
        <taxon>Bacteria</taxon>
        <taxon>Pseudomonadati</taxon>
        <taxon>Bdellovibrionota</taxon>
        <taxon>Oligoflexia</taxon>
        <taxon>Silvanigrellales</taxon>
        <taxon>Silvanigrellaceae</taxon>
        <taxon>Fluviispira</taxon>
    </lineage>
</organism>
<dbReference type="OrthoDB" id="5290734at2"/>
<dbReference type="AlphaFoldDB" id="A0A4P2VM62"/>
<dbReference type="InterPro" id="IPR017871">
    <property type="entry name" value="ABC_transporter-like_CS"/>
</dbReference>
<reference evidence="5 6" key="1">
    <citation type="submission" date="2018-12" db="EMBL/GenBank/DDBJ databases">
        <title>Rubrispira sanarue gen. nov., sp., nov., a member of the order Silvanigrellales, isolated from a brackish lake in Hamamatsu Japan.</title>
        <authorList>
            <person name="Maejima Y."/>
            <person name="Iino T."/>
            <person name="Muraguchi Y."/>
            <person name="Fukuda K."/>
            <person name="Nojiri H."/>
            <person name="Ohkuma M."/>
            <person name="Moriuchi R."/>
            <person name="Dohra H."/>
            <person name="Kimbara K."/>
            <person name="Shintani M."/>
        </authorList>
    </citation>
    <scope>NUCLEOTIDE SEQUENCE [LARGE SCALE GENOMIC DNA]</scope>
    <source>
        <strain evidence="5 6">RF1110005</strain>
    </source>
</reference>
<dbReference type="RefSeq" id="WP_130612278.1">
    <property type="nucleotide sequence ID" value="NZ_AP019368.1"/>
</dbReference>